<dbReference type="AlphaFoldDB" id="A0A9P0QMF9"/>
<reference evidence="12" key="1">
    <citation type="submission" date="2022-03" db="EMBL/GenBank/DDBJ databases">
        <authorList>
            <person name="Legras J.-L."/>
            <person name="Devillers H."/>
            <person name="Grondin C."/>
        </authorList>
    </citation>
    <scope>NUCLEOTIDE SEQUENCE</scope>
    <source>
        <strain evidence="12">CLIB 1423</strain>
    </source>
</reference>
<comment type="subcellular location">
    <subcellularLocation>
        <location evidence="1">Membrane</location>
        <topology evidence="1">Multi-pass membrane protein</topology>
    </subcellularLocation>
</comment>
<keyword evidence="3" id="KW-0813">Transport</keyword>
<evidence type="ECO:0000259" key="10">
    <source>
        <dbReference type="Pfam" id="PF13967"/>
    </source>
</evidence>
<dbReference type="PANTHER" id="PTHR13018:SF5">
    <property type="entry name" value="RE44586P"/>
    <property type="match status" value="1"/>
</dbReference>
<dbReference type="GO" id="GO:0005886">
    <property type="term" value="C:plasma membrane"/>
    <property type="evidence" value="ECO:0007669"/>
    <property type="project" value="TreeGrafter"/>
</dbReference>
<feature type="domain" description="CSC1/OSCA1-like N-terminal transmembrane" evidence="10">
    <location>
        <begin position="38"/>
        <end position="206"/>
    </location>
</feature>
<gene>
    <name evidence="12" type="ORF">CLIB1423_03S05468</name>
</gene>
<feature type="transmembrane region" description="Helical" evidence="8">
    <location>
        <begin position="755"/>
        <end position="776"/>
    </location>
</feature>
<feature type="transmembrane region" description="Helical" evidence="8">
    <location>
        <begin position="186"/>
        <end position="205"/>
    </location>
</feature>
<protein>
    <submittedName>
        <fullName evidence="12">Calcium permeable stress-gated cation channel 1</fullName>
    </submittedName>
</protein>
<dbReference type="Pfam" id="PF13967">
    <property type="entry name" value="RSN1_TM"/>
    <property type="match status" value="1"/>
</dbReference>
<comment type="caution">
    <text evidence="12">The sequence shown here is derived from an EMBL/GenBank/DDBJ whole genome shotgun (WGS) entry which is preliminary data.</text>
</comment>
<dbReference type="OrthoDB" id="1689567at2759"/>
<feature type="transmembrane region" description="Helical" evidence="8">
    <location>
        <begin position="783"/>
        <end position="804"/>
    </location>
</feature>
<evidence type="ECO:0000256" key="6">
    <source>
        <dbReference type="ARBA" id="ARBA00023136"/>
    </source>
</evidence>
<keyword evidence="6 8" id="KW-0472">Membrane</keyword>
<accession>A0A9P0QMF9</accession>
<comment type="similarity">
    <text evidence="2">Belongs to the CSC1 (TC 1.A.17) family.</text>
</comment>
<feature type="transmembrane region" description="Helical" evidence="8">
    <location>
        <begin position="706"/>
        <end position="735"/>
    </location>
</feature>
<evidence type="ECO:0000256" key="2">
    <source>
        <dbReference type="ARBA" id="ARBA00007779"/>
    </source>
</evidence>
<evidence type="ECO:0000259" key="11">
    <source>
        <dbReference type="Pfam" id="PF14703"/>
    </source>
</evidence>
<dbReference type="InterPro" id="IPR003864">
    <property type="entry name" value="CSC1/OSCA1-like_7TM"/>
</dbReference>
<dbReference type="PANTHER" id="PTHR13018">
    <property type="entry name" value="PROBABLE MEMBRANE PROTEIN DUF221-RELATED"/>
    <property type="match status" value="1"/>
</dbReference>
<dbReference type="InterPro" id="IPR027815">
    <property type="entry name" value="CSC1/OSCA1-like_cyt"/>
</dbReference>
<keyword evidence="13" id="KW-1185">Reference proteome</keyword>
<feature type="transmembrane region" description="Helical" evidence="8">
    <location>
        <begin position="129"/>
        <end position="148"/>
    </location>
</feature>
<dbReference type="Pfam" id="PF14703">
    <property type="entry name" value="PHM7_cyt"/>
    <property type="match status" value="1"/>
</dbReference>
<dbReference type="GO" id="GO:0005227">
    <property type="term" value="F:calcium-activated cation channel activity"/>
    <property type="evidence" value="ECO:0007669"/>
    <property type="project" value="InterPro"/>
</dbReference>
<proteinExistence type="inferred from homology"/>
<feature type="compositionally biased region" description="Acidic residues" evidence="7">
    <location>
        <begin position="330"/>
        <end position="340"/>
    </location>
</feature>
<sequence length="897" mass="101993">MYDLLRALLHSEDSLVSQGKHDNNPIPNPSRHSRHASVQIIIALVLGLTAFFSFALLRVRYPKIYVANFNHFNTNYVHSSSRRRLPKLPSKSFFGWIPVLYGINEQQVLDHAGLDAVVFLGFFKMCIKILCVCVFLAITVITPIRYRYTRKVDDDDEYGLLPGFGRRSGKGDDGGDGDTDEYPQYLWMYTVFTYIFTIIVGWFLFEQTVKIIKKRQEYLGKQNSITDRTIKLIGIPPSLREEEALKRHIESLGVGQVDSVEIVREWNDLNKLFKLRKKVLRELECHWVEYFSANGIRNKSDMLSTNLHPSLGEPIGLSRSENSTNRYTDNEVEQGVDVEDAPSIHNEGEGLVSEEDIGHETESDDGEVENAISRSTSRNSIIDQITVLLEADSRNYTGDGESISLPLLNDEAYTRPKIKTGFLGLIGKKEDAISHYTAQLEVIDKEIARARRREYPATSASFVTMKSVAQAQMIAQAVLDPKVNHLITNLAPAPHDIIWDNLCLTRRERNTRIFLVTLFIGLLSIVLIFPISYLATFLNVKTITKLWPSFGKMLSENPLAETLVTNLLPTYIFTIFNIVMPYFYIWISSKQGFTSHSDEELSTVSKNFFYIFVNLFLVFTFAGTVSLTNTTEFASQFAQSLKRVSLFYVDLIILQGLGIYPYKLLLLGNLLKFPISTIFWCKTPRDYLNLYKPPVFNFGLQLPQPILILIITIIYSVISTKILTAGLIYFIVGFFVSKYQLLYACVHPPHSTGKVWPLIFHRVILGLLIFQLTMVGNLALQKAYICASFLAPLPLLTLASLWNFQKNYIPLSIFIALRSIENNELPHVATQSSADSSESLENNYKTLDERRELNKTYEYPHLIDNLEGPLIAIDGNEMLLVNNDGTVKKCKVVDELY</sequence>
<dbReference type="Proteomes" id="UP000837801">
    <property type="component" value="Unassembled WGS sequence"/>
</dbReference>
<feature type="domain" description="CSC1/OSCA1-like cytosolic" evidence="11">
    <location>
        <begin position="227"/>
        <end position="501"/>
    </location>
</feature>
<evidence type="ECO:0000259" key="9">
    <source>
        <dbReference type="Pfam" id="PF02714"/>
    </source>
</evidence>
<evidence type="ECO:0000256" key="8">
    <source>
        <dbReference type="SAM" id="Phobius"/>
    </source>
</evidence>
<feature type="transmembrane region" description="Helical" evidence="8">
    <location>
        <begin position="513"/>
        <end position="538"/>
    </location>
</feature>
<feature type="region of interest" description="Disordered" evidence="7">
    <location>
        <begin position="313"/>
        <end position="375"/>
    </location>
</feature>
<evidence type="ECO:0000256" key="1">
    <source>
        <dbReference type="ARBA" id="ARBA00004141"/>
    </source>
</evidence>
<feature type="transmembrane region" description="Helical" evidence="8">
    <location>
        <begin position="568"/>
        <end position="587"/>
    </location>
</feature>
<evidence type="ECO:0000256" key="5">
    <source>
        <dbReference type="ARBA" id="ARBA00022989"/>
    </source>
</evidence>
<feature type="transmembrane region" description="Helical" evidence="8">
    <location>
        <begin position="36"/>
        <end position="57"/>
    </location>
</feature>
<evidence type="ECO:0000256" key="7">
    <source>
        <dbReference type="SAM" id="MobiDB-lite"/>
    </source>
</evidence>
<organism evidence="12 13">
    <name type="scientific">[Candida] railenensis</name>
    <dbReference type="NCBI Taxonomy" id="45579"/>
    <lineage>
        <taxon>Eukaryota</taxon>
        <taxon>Fungi</taxon>
        <taxon>Dikarya</taxon>
        <taxon>Ascomycota</taxon>
        <taxon>Saccharomycotina</taxon>
        <taxon>Pichiomycetes</taxon>
        <taxon>Debaryomycetaceae</taxon>
        <taxon>Kurtzmaniella</taxon>
    </lineage>
</organism>
<dbReference type="InterPro" id="IPR032880">
    <property type="entry name" value="CSC1/OSCA1-like_N"/>
</dbReference>
<evidence type="ECO:0000313" key="13">
    <source>
        <dbReference type="Proteomes" id="UP000837801"/>
    </source>
</evidence>
<evidence type="ECO:0000256" key="4">
    <source>
        <dbReference type="ARBA" id="ARBA00022692"/>
    </source>
</evidence>
<name>A0A9P0QMF9_9ASCO</name>
<evidence type="ECO:0000256" key="3">
    <source>
        <dbReference type="ARBA" id="ARBA00022448"/>
    </source>
</evidence>
<feature type="transmembrane region" description="Helical" evidence="8">
    <location>
        <begin position="608"/>
        <end position="627"/>
    </location>
</feature>
<evidence type="ECO:0000313" key="12">
    <source>
        <dbReference type="EMBL" id="CAH2351401.1"/>
    </source>
</evidence>
<dbReference type="Pfam" id="PF02714">
    <property type="entry name" value="RSN1_7TM"/>
    <property type="match status" value="1"/>
</dbReference>
<dbReference type="EMBL" id="CAKXYY010000003">
    <property type="protein sequence ID" value="CAH2351401.1"/>
    <property type="molecule type" value="Genomic_DNA"/>
</dbReference>
<dbReference type="InterPro" id="IPR045122">
    <property type="entry name" value="Csc1-like"/>
</dbReference>
<keyword evidence="5 8" id="KW-1133">Transmembrane helix</keyword>
<keyword evidence="4 8" id="KW-0812">Transmembrane</keyword>
<feature type="domain" description="CSC1/OSCA1-like 7TM region" evidence="9">
    <location>
        <begin position="513"/>
        <end position="776"/>
    </location>
</feature>